<name>A0A0M4P0E1_LEPIR</name>
<proteinExistence type="predicted"/>
<evidence type="ECO:0000313" key="2">
    <source>
        <dbReference type="Proteomes" id="UP000056502"/>
    </source>
</evidence>
<reference evidence="1 2" key="1">
    <citation type="journal article" date="2015" name="Genome Announc.">
        <title>Whole-Genome Sequence of Leptospira interrogans Serovar Hardjo Subtype Hardjoprajitno Strain Norma, Isolated from Cattle in a Leptospirosis Outbreak in Brazil.</title>
        <authorList>
            <person name="Cosate M.R."/>
            <person name="Soares S.C."/>
            <person name="Mendes T.A."/>
            <person name="Raittz R.T."/>
            <person name="Moreira E.C."/>
            <person name="Leite R."/>
            <person name="Fernandes G.R."/>
            <person name="Haddad J.P."/>
            <person name="Ortega J.M."/>
        </authorList>
    </citation>
    <scope>NUCLEOTIDE SEQUENCE [LARGE SCALE GENOMIC DNA]</scope>
    <source>
        <strain evidence="1 2">Norma</strain>
    </source>
</reference>
<accession>A0A0M4P0E1</accession>
<protein>
    <submittedName>
        <fullName evidence="1">Mobile element protein</fullName>
    </submittedName>
</protein>
<sequence length="65" mass="7312">MSLATTNKSNWIVEVQALHRNPYDGHTLKGAITQIEKIGGFSTFYEFGYKGKDHHPKDVQGSSFQ</sequence>
<dbReference type="EMBL" id="CP012603">
    <property type="protein sequence ID" value="ALE40454.1"/>
    <property type="molecule type" value="Genomic_DNA"/>
</dbReference>
<dbReference type="AlphaFoldDB" id="A0A0M4P0E1"/>
<dbReference type="Proteomes" id="UP000056502">
    <property type="component" value="Chromosome I"/>
</dbReference>
<gene>
    <name evidence="1" type="ORF">G436_3296</name>
</gene>
<evidence type="ECO:0000313" key="1">
    <source>
        <dbReference type="EMBL" id="ALE40454.1"/>
    </source>
</evidence>
<organism evidence="1">
    <name type="scientific">Leptospira interrogans serovar Hardjo str. Norma</name>
    <dbReference type="NCBI Taxonomy" id="1279460"/>
    <lineage>
        <taxon>Bacteria</taxon>
        <taxon>Pseudomonadati</taxon>
        <taxon>Spirochaetota</taxon>
        <taxon>Spirochaetia</taxon>
        <taxon>Leptospirales</taxon>
        <taxon>Leptospiraceae</taxon>
        <taxon>Leptospira</taxon>
    </lineage>
</organism>